<dbReference type="RefSeq" id="XP_056051658.1">
    <property type="nucleotide sequence ID" value="XM_056199739.1"/>
</dbReference>
<evidence type="ECO:0000259" key="6">
    <source>
        <dbReference type="PROSITE" id="PS51387"/>
    </source>
</evidence>
<dbReference type="Proteomes" id="UP001144673">
    <property type="component" value="Chromosome 4"/>
</dbReference>
<dbReference type="InterPro" id="IPR016169">
    <property type="entry name" value="FAD-bd_PCMH_sub2"/>
</dbReference>
<dbReference type="Gene3D" id="3.30.43.10">
    <property type="entry name" value="Uridine Diphospho-n-acetylenolpyruvylglucosamine Reductase, domain 2"/>
    <property type="match status" value="1"/>
</dbReference>
<comment type="cofactor">
    <cofactor evidence="1">
        <name>FAD</name>
        <dbReference type="ChEBI" id="CHEBI:57692"/>
    </cofactor>
</comment>
<accession>A0A9W8UK20</accession>
<gene>
    <name evidence="7" type="ORF">LMH87_010716</name>
</gene>
<dbReference type="AlphaFoldDB" id="A0A9W8UK20"/>
<dbReference type="Gene3D" id="3.40.462.20">
    <property type="match status" value="1"/>
</dbReference>
<dbReference type="KEGG" id="amus:LMH87_010716"/>
<evidence type="ECO:0000256" key="3">
    <source>
        <dbReference type="ARBA" id="ARBA00022630"/>
    </source>
</evidence>
<name>A0A9W8UK20_AKAMU</name>
<sequence length="505" mass="55384">MEVLPAVAAWAASYVYRFPSVAENAFGQRSCSRAAIDVQELASRLSSKAQVLVAGDKGFDETSRGWNIFDQPKPGVIVIPGAALDVAATVKYANEYSTPFLAVGGQHGATSTLGKLQGGIEIAMSSLSSVELSKDGQTAKVGGGTLSKAVIDALWQSGKQTVTGTCECTSLLGPGLGGGHGWLQGHYGLISDQFVSMDVVLADGSERIVDAQSDPDLWWALRGAGHNFAIVTSVTLKVYDIQHRDWAREKMIFTGDKVEEVYQTMHDSIFKDGKQDIDVVVWSYMLLVPEIDRENPVIIVYLLQEGVKAVDVKHSAALKKLGPVRVEDTPGTYLDLAAWTMISMADAPCQKLGASNLRYPLYLDTYNIGAVKQAYDMFADALRSRPEFAHSIFMFENYPVQGLRESESKNSAFAFRNDSVLLAPLINFPSDDKDLAEMAVMLGEALRNTLHKASGRDTMHTYVNYAFRDSSEEMYGAEAWRQEKLAGLKAKYDPHRRFTFYNPVV</sequence>
<dbReference type="InterPro" id="IPR016167">
    <property type="entry name" value="FAD-bd_PCMH_sub1"/>
</dbReference>
<organism evidence="7 8">
    <name type="scientific">Akanthomyces muscarius</name>
    <name type="common">Entomopathogenic fungus</name>
    <name type="synonym">Lecanicillium muscarium</name>
    <dbReference type="NCBI Taxonomy" id="2231603"/>
    <lineage>
        <taxon>Eukaryota</taxon>
        <taxon>Fungi</taxon>
        <taxon>Dikarya</taxon>
        <taxon>Ascomycota</taxon>
        <taxon>Pezizomycotina</taxon>
        <taxon>Sordariomycetes</taxon>
        <taxon>Hypocreomycetidae</taxon>
        <taxon>Hypocreales</taxon>
        <taxon>Cordycipitaceae</taxon>
        <taxon>Akanthomyces</taxon>
    </lineage>
</organism>
<dbReference type="Pfam" id="PF01565">
    <property type="entry name" value="FAD_binding_4"/>
    <property type="match status" value="1"/>
</dbReference>
<evidence type="ECO:0000256" key="2">
    <source>
        <dbReference type="ARBA" id="ARBA00005466"/>
    </source>
</evidence>
<evidence type="ECO:0000256" key="4">
    <source>
        <dbReference type="ARBA" id="ARBA00022827"/>
    </source>
</evidence>
<dbReference type="GO" id="GO:0071949">
    <property type="term" value="F:FAD binding"/>
    <property type="evidence" value="ECO:0007669"/>
    <property type="project" value="InterPro"/>
</dbReference>
<evidence type="ECO:0000256" key="5">
    <source>
        <dbReference type="ARBA" id="ARBA00023002"/>
    </source>
</evidence>
<evidence type="ECO:0000256" key="1">
    <source>
        <dbReference type="ARBA" id="ARBA00001974"/>
    </source>
</evidence>
<dbReference type="InterPro" id="IPR036318">
    <property type="entry name" value="FAD-bd_PCMH-like_sf"/>
</dbReference>
<dbReference type="PANTHER" id="PTHR42973:SF9">
    <property type="entry name" value="FAD-BINDING PCMH-TYPE DOMAIN-CONTAINING PROTEIN-RELATED"/>
    <property type="match status" value="1"/>
</dbReference>
<dbReference type="PANTHER" id="PTHR42973">
    <property type="entry name" value="BINDING OXIDOREDUCTASE, PUTATIVE (AFU_ORTHOLOGUE AFUA_1G17690)-RELATED"/>
    <property type="match status" value="1"/>
</dbReference>
<protein>
    <recommendedName>
        <fullName evidence="6">FAD-binding PCMH-type domain-containing protein</fullName>
    </recommendedName>
</protein>
<keyword evidence="5" id="KW-0560">Oxidoreductase</keyword>
<dbReference type="InterPro" id="IPR006094">
    <property type="entry name" value="Oxid_FAD_bind_N"/>
</dbReference>
<dbReference type="InterPro" id="IPR050416">
    <property type="entry name" value="FAD-linked_Oxidoreductase"/>
</dbReference>
<feature type="domain" description="FAD-binding PCMH-type" evidence="6">
    <location>
        <begin position="69"/>
        <end position="241"/>
    </location>
</feature>
<dbReference type="EMBL" id="JAJHUN010000009">
    <property type="protein sequence ID" value="KAJ4149944.1"/>
    <property type="molecule type" value="Genomic_DNA"/>
</dbReference>
<comment type="similarity">
    <text evidence="2">Belongs to the oxygen-dependent FAD-linked oxidoreductase family.</text>
</comment>
<dbReference type="PROSITE" id="PS51387">
    <property type="entry name" value="FAD_PCMH"/>
    <property type="match status" value="1"/>
</dbReference>
<keyword evidence="3" id="KW-0285">Flavoprotein</keyword>
<proteinExistence type="inferred from homology"/>
<dbReference type="Gene3D" id="3.30.465.10">
    <property type="match status" value="1"/>
</dbReference>
<keyword evidence="8" id="KW-1185">Reference proteome</keyword>
<dbReference type="InterPro" id="IPR016166">
    <property type="entry name" value="FAD-bd_PCMH"/>
</dbReference>
<evidence type="ECO:0000313" key="8">
    <source>
        <dbReference type="Proteomes" id="UP001144673"/>
    </source>
</evidence>
<evidence type="ECO:0000313" key="7">
    <source>
        <dbReference type="EMBL" id="KAJ4149944.1"/>
    </source>
</evidence>
<comment type="caution">
    <text evidence="7">The sequence shown here is derived from an EMBL/GenBank/DDBJ whole genome shotgun (WGS) entry which is preliminary data.</text>
</comment>
<dbReference type="SUPFAM" id="SSF56176">
    <property type="entry name" value="FAD-binding/transporter-associated domain-like"/>
    <property type="match status" value="1"/>
</dbReference>
<reference evidence="7" key="1">
    <citation type="journal article" date="2023" name="Access Microbiol">
        <title>De-novo genome assembly for Akanthomyces muscarius, a biocontrol agent of insect agricultural pests.</title>
        <authorList>
            <person name="Erdos Z."/>
            <person name="Studholme D.J."/>
            <person name="Raymond B."/>
            <person name="Sharma M."/>
        </authorList>
    </citation>
    <scope>NUCLEOTIDE SEQUENCE</scope>
    <source>
        <strain evidence="7">Ve6</strain>
    </source>
</reference>
<keyword evidence="4" id="KW-0274">FAD</keyword>
<dbReference type="GeneID" id="80897875"/>
<dbReference type="GO" id="GO:0016491">
    <property type="term" value="F:oxidoreductase activity"/>
    <property type="evidence" value="ECO:0007669"/>
    <property type="project" value="UniProtKB-KW"/>
</dbReference>